<gene>
    <name evidence="1" type="ORF">CLV62_104153</name>
</gene>
<protein>
    <submittedName>
        <fullName evidence="1">Uncharacterized protein</fullName>
    </submittedName>
</protein>
<evidence type="ECO:0000313" key="1">
    <source>
        <dbReference type="EMBL" id="PXV66892.1"/>
    </source>
</evidence>
<dbReference type="Proteomes" id="UP000247973">
    <property type="component" value="Unassembled WGS sequence"/>
</dbReference>
<dbReference type="EMBL" id="QICL01000004">
    <property type="protein sequence ID" value="PXV66892.1"/>
    <property type="molecule type" value="Genomic_DNA"/>
</dbReference>
<proteinExistence type="predicted"/>
<dbReference type="RefSeq" id="WP_110309847.1">
    <property type="nucleotide sequence ID" value="NZ_QICL01000004.1"/>
</dbReference>
<comment type="caution">
    <text evidence="1">The sequence shown here is derived from an EMBL/GenBank/DDBJ whole genome shotgun (WGS) entry which is preliminary data.</text>
</comment>
<evidence type="ECO:0000313" key="2">
    <source>
        <dbReference type="Proteomes" id="UP000247973"/>
    </source>
</evidence>
<keyword evidence="2" id="KW-1185">Reference proteome</keyword>
<dbReference type="AlphaFoldDB" id="A0A2V3PYM5"/>
<dbReference type="OrthoDB" id="9957478at2"/>
<sequence>MLQITNTVTTKDGQVVIGNVTYAINYSIINNELNSIQCAISSMSDNQFEQIGFIRKEHGRLNTDFLDRVAPIEHLTVFENIVKEVEADLLAETKKKQ</sequence>
<organism evidence="1 2">
    <name type="scientific">Dysgonomonas alginatilytica</name>
    <dbReference type="NCBI Taxonomy" id="1605892"/>
    <lineage>
        <taxon>Bacteria</taxon>
        <taxon>Pseudomonadati</taxon>
        <taxon>Bacteroidota</taxon>
        <taxon>Bacteroidia</taxon>
        <taxon>Bacteroidales</taxon>
        <taxon>Dysgonomonadaceae</taxon>
        <taxon>Dysgonomonas</taxon>
    </lineage>
</organism>
<name>A0A2V3PYM5_9BACT</name>
<reference evidence="1 2" key="1">
    <citation type="submission" date="2018-03" db="EMBL/GenBank/DDBJ databases">
        <title>Genomic Encyclopedia of Archaeal and Bacterial Type Strains, Phase II (KMG-II): from individual species to whole genera.</title>
        <authorList>
            <person name="Goeker M."/>
        </authorList>
    </citation>
    <scope>NUCLEOTIDE SEQUENCE [LARGE SCALE GENOMIC DNA]</scope>
    <source>
        <strain evidence="1 2">DSM 100214</strain>
    </source>
</reference>
<accession>A0A2V3PYM5</accession>